<reference evidence="2" key="2">
    <citation type="journal article" date="2019" name="IMA Fungus">
        <title>Genome sequencing and comparison of five Tilletia species to identify candidate genes for the detection of regulated species infecting wheat.</title>
        <authorList>
            <person name="Nguyen H.D.T."/>
            <person name="Sultana T."/>
            <person name="Kesanakurti P."/>
            <person name="Hambleton S."/>
        </authorList>
    </citation>
    <scope>NUCLEOTIDE SEQUENCE</scope>
    <source>
        <strain evidence="2">DAOMC 236416</strain>
    </source>
</reference>
<feature type="compositionally biased region" description="Basic and acidic residues" evidence="1">
    <location>
        <begin position="275"/>
        <end position="302"/>
    </location>
</feature>
<feature type="region of interest" description="Disordered" evidence="1">
    <location>
        <begin position="1"/>
        <end position="37"/>
    </location>
</feature>
<accession>A0A8T8SCQ1</accession>
<evidence type="ECO:0000313" key="2">
    <source>
        <dbReference type="EMBL" id="KAE8237253.1"/>
    </source>
</evidence>
<feature type="region of interest" description="Disordered" evidence="1">
    <location>
        <begin position="528"/>
        <end position="609"/>
    </location>
</feature>
<sequence>MLTQALSNQQTGTTSLPTTSSSNQASTSNAGHGTRREDFPSSVELFWTSEDAKRIRKRFTKEDITVEEDGQPVSSKKFAAIEKATKMAAGIFQEFLDKKGINEPMGIGWWIKNHIYVAEKAAERLEKQFPVLALCEGHYKAFKWFERHLKSKRKNAGEGDDDDDRDDDVEEDIEPEPKRRRQPPPPQKGSKHASKKIEKGRPPSPIKPTKLSSKKAEKRRRETSSGRGEQAIKKKRKNEVAESDNDADLKDLPDYDWDADMVPRREDSDSFSEDSDGRARPALRKEDKGKAKAKEPWKDWELSPKGSENQSTPVRKPSSSSIKKTPLALLGSPAHSKSRTTEWASSGVRSSAFNPIDAEGSLAQLRQDDTARLETPMIEVLQRALRIRYVGLDVKEDIKRALETLQDARDYGNDPDRKGSADFERWLNAIETVTPQVDDDEDEQGASFGHDALGVWMSVAREEPLKNKFTWGSIRNACRVIAALLRIWSISTEQLKATPNSPHRPIARTHLEQVSKSIEIAFKFGAEGDEERDDRGTAPIVQNSGTYSNNTNTAAGSSKGIIPTTTTTNASNPTNEIGHFPVGTSSVVGPSTASLDDRHSQPEGTQAVKRNNTAKELERGIVSSKALERLTKGAAQALLKSAGMSINTEWKKDEAINALIVAHNNGKIWLTAEQIKAANVKLPIPGSTKPIPGAQPPGALKR</sequence>
<evidence type="ECO:0000313" key="3">
    <source>
        <dbReference type="Proteomes" id="UP000077521"/>
    </source>
</evidence>
<dbReference type="Proteomes" id="UP000077521">
    <property type="component" value="Unassembled WGS sequence"/>
</dbReference>
<evidence type="ECO:0000256" key="1">
    <source>
        <dbReference type="SAM" id="MobiDB-lite"/>
    </source>
</evidence>
<dbReference type="AlphaFoldDB" id="A0A8T8SCQ1"/>
<feature type="compositionally biased region" description="Polar residues" evidence="1">
    <location>
        <begin position="1"/>
        <end position="10"/>
    </location>
</feature>
<dbReference type="EMBL" id="LWDF02001864">
    <property type="protein sequence ID" value="KAE8237253.1"/>
    <property type="molecule type" value="Genomic_DNA"/>
</dbReference>
<protein>
    <submittedName>
        <fullName evidence="2">Uncharacterized protein</fullName>
    </submittedName>
</protein>
<feature type="compositionally biased region" description="Low complexity" evidence="1">
    <location>
        <begin position="11"/>
        <end position="30"/>
    </location>
</feature>
<reference evidence="2" key="1">
    <citation type="submission" date="2016-04" db="EMBL/GenBank/DDBJ databases">
        <authorList>
            <person name="Nguyen H.D."/>
            <person name="Samba Siva P."/>
            <person name="Cullis J."/>
            <person name="Levesque C.A."/>
            <person name="Hambleton S."/>
        </authorList>
    </citation>
    <scope>NUCLEOTIDE SEQUENCE</scope>
    <source>
        <strain evidence="2">DAOMC 236416</strain>
    </source>
</reference>
<name>A0A8T8SCQ1_9BASI</name>
<comment type="caution">
    <text evidence="2">The sequence shown here is derived from an EMBL/GenBank/DDBJ whole genome shotgun (WGS) entry which is preliminary data.</text>
</comment>
<feature type="compositionally biased region" description="Polar residues" evidence="1">
    <location>
        <begin position="540"/>
        <end position="556"/>
    </location>
</feature>
<feature type="region of interest" description="Disordered" evidence="1">
    <location>
        <begin position="152"/>
        <end position="343"/>
    </location>
</feature>
<keyword evidence="3" id="KW-1185">Reference proteome</keyword>
<organism evidence="2 3">
    <name type="scientific">Tilletia indica</name>
    <dbReference type="NCBI Taxonomy" id="43049"/>
    <lineage>
        <taxon>Eukaryota</taxon>
        <taxon>Fungi</taxon>
        <taxon>Dikarya</taxon>
        <taxon>Basidiomycota</taxon>
        <taxon>Ustilaginomycotina</taxon>
        <taxon>Exobasidiomycetes</taxon>
        <taxon>Tilletiales</taxon>
        <taxon>Tilletiaceae</taxon>
        <taxon>Tilletia</taxon>
    </lineage>
</organism>
<gene>
    <name evidence="2" type="ORF">A4X13_0g8856</name>
</gene>
<feature type="compositionally biased region" description="Acidic residues" evidence="1">
    <location>
        <begin position="158"/>
        <end position="174"/>
    </location>
</feature>
<feature type="compositionally biased region" description="Polar residues" evidence="1">
    <location>
        <begin position="306"/>
        <end position="323"/>
    </location>
</feature>
<feature type="compositionally biased region" description="Polar residues" evidence="1">
    <location>
        <begin position="583"/>
        <end position="594"/>
    </location>
</feature>
<proteinExistence type="predicted"/>